<dbReference type="RefSeq" id="XP_033353956.1">
    <property type="nucleotide sequence ID" value="XM_033498065.1"/>
</dbReference>
<evidence type="ECO:0000259" key="1">
    <source>
        <dbReference type="SMART" id="SM00587"/>
    </source>
</evidence>
<feature type="domain" description="CHK kinase-like" evidence="1">
    <location>
        <begin position="130"/>
        <end position="325"/>
    </location>
</feature>
<dbReference type="InterPro" id="IPR004119">
    <property type="entry name" value="EcKL"/>
</dbReference>
<dbReference type="InterPro" id="IPR011009">
    <property type="entry name" value="Kinase-like_dom_sf"/>
</dbReference>
<proteinExistence type="predicted"/>
<dbReference type="Proteomes" id="UP000504631">
    <property type="component" value="Unplaced"/>
</dbReference>
<evidence type="ECO:0000313" key="2">
    <source>
        <dbReference type="Proteomes" id="UP000504631"/>
    </source>
</evidence>
<dbReference type="RefSeq" id="XP_033353954.1">
    <property type="nucleotide sequence ID" value="XM_033498063.1"/>
</dbReference>
<dbReference type="SUPFAM" id="SSF56112">
    <property type="entry name" value="Protein kinase-like (PK-like)"/>
    <property type="match status" value="1"/>
</dbReference>
<evidence type="ECO:0000313" key="5">
    <source>
        <dbReference type="RefSeq" id="XP_033353956.1"/>
    </source>
</evidence>
<dbReference type="GeneID" id="117235746"/>
<dbReference type="PANTHER" id="PTHR11012:SF56">
    <property type="entry name" value="CHK KINASE-LIKE DOMAIN-CONTAINING PROTEIN-RELATED"/>
    <property type="match status" value="1"/>
</dbReference>
<gene>
    <name evidence="3 4 5" type="primary">LOC117235746</name>
</gene>
<dbReference type="SMART" id="SM00587">
    <property type="entry name" value="CHK"/>
    <property type="match status" value="1"/>
</dbReference>
<dbReference type="AlphaFoldDB" id="A0A6J3KL58"/>
<dbReference type="RefSeq" id="XP_033353953.1">
    <property type="nucleotide sequence ID" value="XM_033498062.1"/>
</dbReference>
<dbReference type="KEGG" id="bvk:117235746"/>
<accession>A0A6J3KL58</accession>
<dbReference type="Gene3D" id="3.90.1200.10">
    <property type="match status" value="1"/>
</dbReference>
<reference evidence="3 4" key="1">
    <citation type="submission" date="2025-04" db="UniProtKB">
        <authorList>
            <consortium name="RefSeq"/>
        </authorList>
    </citation>
    <scope>IDENTIFICATION</scope>
    <source>
        <tissue evidence="3 4">Muscle</tissue>
    </source>
</reference>
<name>A0A6J3KL58_9HYME</name>
<dbReference type="Pfam" id="PF02958">
    <property type="entry name" value="EcKL"/>
    <property type="match status" value="1"/>
</dbReference>
<evidence type="ECO:0000313" key="4">
    <source>
        <dbReference type="RefSeq" id="XP_033353954.1"/>
    </source>
</evidence>
<protein>
    <submittedName>
        <fullName evidence="3 4">Uncharacterized protein LOC117235746</fullName>
    </submittedName>
</protein>
<dbReference type="InterPro" id="IPR015897">
    <property type="entry name" value="CHK_kinase-like"/>
</dbReference>
<organism evidence="2 3">
    <name type="scientific">Bombus vosnesenskii</name>
    <dbReference type="NCBI Taxonomy" id="207650"/>
    <lineage>
        <taxon>Eukaryota</taxon>
        <taxon>Metazoa</taxon>
        <taxon>Ecdysozoa</taxon>
        <taxon>Arthropoda</taxon>
        <taxon>Hexapoda</taxon>
        <taxon>Insecta</taxon>
        <taxon>Pterygota</taxon>
        <taxon>Neoptera</taxon>
        <taxon>Endopterygota</taxon>
        <taxon>Hymenoptera</taxon>
        <taxon>Apocrita</taxon>
        <taxon>Aculeata</taxon>
        <taxon>Apoidea</taxon>
        <taxon>Anthophila</taxon>
        <taxon>Apidae</taxon>
        <taxon>Bombus</taxon>
        <taxon>Pyrobombus</taxon>
    </lineage>
</organism>
<evidence type="ECO:0000313" key="3">
    <source>
        <dbReference type="RefSeq" id="XP_033353953.1"/>
    </source>
</evidence>
<keyword evidence="2" id="KW-1185">Reference proteome</keyword>
<sequence length="409" mass="47751">MEVNPLKIDEAIIEKALRNKLSDETVRVLEIQLNCMSEKGLNFLSDLYKAHIRYTASSIKKKEETKSERSISLVIKAEPLRELSRDIVRQQNLFMIELKVLRDVLPKMKEFVYHQLGPNLLCDFDDPRILVMENLINRGFIMKDRQKGLSFEHCRLVIQQLARLHAGSVAVFEKDPQIIESFIDTGIVSTKCPKAFIRMMEVSLLRIANEIQRWSSEKYTSAANKLIKLSPTIGTRCIDVYNYDVDEFCVLNHGDCWINNLMFRENEKGQPIEVLLVDYQMAVYTSPVIDLLYFLNICPEFHVKYDNDDDFLELYLHTLQETMKNIDCKRKPPTMEQLKEAIHKRRIYAVFSGVVLYLRMMGSKEDTEDFEELLTKLLGETKMDVFRNPDAVKLAHKMIPIMNERGYFD</sequence>
<dbReference type="PANTHER" id="PTHR11012">
    <property type="entry name" value="PROTEIN KINASE-LIKE DOMAIN-CONTAINING"/>
    <property type="match status" value="1"/>
</dbReference>